<evidence type="ECO:0000313" key="2">
    <source>
        <dbReference type="EMBL" id="ODM86633.1"/>
    </source>
</evidence>
<comment type="caution">
    <text evidence="2">The sequence shown here is derived from an EMBL/GenBank/DDBJ whole genome shotgun (WGS) entry which is preliminary data.</text>
</comment>
<protein>
    <recommendedName>
        <fullName evidence="1">F-box domain-containing protein</fullName>
    </recommendedName>
</protein>
<evidence type="ECO:0000313" key="3">
    <source>
        <dbReference type="Proteomes" id="UP000094527"/>
    </source>
</evidence>
<organism evidence="2 3">
    <name type="scientific">Orchesella cincta</name>
    <name type="common">Springtail</name>
    <name type="synonym">Podura cincta</name>
    <dbReference type="NCBI Taxonomy" id="48709"/>
    <lineage>
        <taxon>Eukaryota</taxon>
        <taxon>Metazoa</taxon>
        <taxon>Ecdysozoa</taxon>
        <taxon>Arthropoda</taxon>
        <taxon>Hexapoda</taxon>
        <taxon>Collembola</taxon>
        <taxon>Entomobryomorpha</taxon>
        <taxon>Entomobryoidea</taxon>
        <taxon>Orchesellidae</taxon>
        <taxon>Orchesellinae</taxon>
        <taxon>Orchesella</taxon>
    </lineage>
</organism>
<feature type="domain" description="F-box" evidence="1">
    <location>
        <begin position="35"/>
        <end position="70"/>
    </location>
</feature>
<evidence type="ECO:0000259" key="1">
    <source>
        <dbReference type="Pfam" id="PF00646"/>
    </source>
</evidence>
<dbReference type="Proteomes" id="UP000094527">
    <property type="component" value="Unassembled WGS sequence"/>
</dbReference>
<accession>A0A1D2M0Z6</accession>
<dbReference type="Pfam" id="PF00646">
    <property type="entry name" value="F-box"/>
    <property type="match status" value="1"/>
</dbReference>
<sequence length="119" mass="13399">MDFPEEVQDTGGHANLEIGTEEVDNHGPFPACNVPDVWLNVFEMLGADDKPAFSGACAEWHDWVDSKKPLHLFPEVAPILMTNLPQNALLQSRELCRSWCMELDSQVQTLHPISIWKSN</sequence>
<name>A0A1D2M0Z6_ORCCI</name>
<dbReference type="AlphaFoldDB" id="A0A1D2M0Z6"/>
<keyword evidence="3" id="KW-1185">Reference proteome</keyword>
<dbReference type="EMBL" id="LJIJ01007883">
    <property type="protein sequence ID" value="ODM86633.1"/>
    <property type="molecule type" value="Genomic_DNA"/>
</dbReference>
<reference evidence="2 3" key="1">
    <citation type="journal article" date="2016" name="Genome Biol. Evol.">
        <title>Gene Family Evolution Reflects Adaptation to Soil Environmental Stressors in the Genome of the Collembolan Orchesella cincta.</title>
        <authorList>
            <person name="Faddeeva-Vakhrusheva A."/>
            <person name="Derks M.F."/>
            <person name="Anvar S.Y."/>
            <person name="Agamennone V."/>
            <person name="Suring W."/>
            <person name="Smit S."/>
            <person name="van Straalen N.M."/>
            <person name="Roelofs D."/>
        </authorList>
    </citation>
    <scope>NUCLEOTIDE SEQUENCE [LARGE SCALE GENOMIC DNA]</scope>
    <source>
        <tissue evidence="2">Mixed pool</tissue>
    </source>
</reference>
<proteinExistence type="predicted"/>
<gene>
    <name evidence="2" type="ORF">Ocin01_20049</name>
</gene>
<dbReference type="InterPro" id="IPR001810">
    <property type="entry name" value="F-box_dom"/>
</dbReference>